<dbReference type="OrthoDB" id="9815473at2"/>
<evidence type="ECO:0000256" key="1">
    <source>
        <dbReference type="ARBA" id="ARBA00009580"/>
    </source>
</evidence>
<dbReference type="Proteomes" id="UP000215694">
    <property type="component" value="Unassembled WGS sequence"/>
</dbReference>
<feature type="domain" description="Tyrosine specific protein phosphatases" evidence="2">
    <location>
        <begin position="121"/>
        <end position="183"/>
    </location>
</feature>
<dbReference type="InterPro" id="IPR000387">
    <property type="entry name" value="Tyr_Pase_dom"/>
</dbReference>
<comment type="similarity">
    <text evidence="1">Belongs to the protein-tyrosine phosphatase family.</text>
</comment>
<keyword evidence="4" id="KW-1185">Reference proteome</keyword>
<dbReference type="SUPFAM" id="SSF52799">
    <property type="entry name" value="(Phosphotyrosine protein) phosphatases II"/>
    <property type="match status" value="1"/>
</dbReference>
<name>A0A371J9H1_9FIRM</name>
<evidence type="ECO:0000313" key="4">
    <source>
        <dbReference type="Proteomes" id="UP000215694"/>
    </source>
</evidence>
<gene>
    <name evidence="3" type="ORF">CHL78_001160</name>
</gene>
<sequence length="257" mass="30108">MINFRDLGGYKSIDGRKVKYGIFFRSGHLSDLSVEEKEYLKKLKIKNILDYRTEEEIRCYPTPELDNITNIRITAMDMTTKNGLKFGSVEDMIKTFLYVENSFQILKENYYNLPINNPSYKKLVEFIKNPEMLPILNHCTAGKDRTGVGCAIILMLLGVSREDIVKDYLKSNDYTNESIKEFLENNPYAKDAFFKIKNDGYELPIEKLNYIFGVNEDYINASFQRIDEEYQSTEDFLKGEFNLTERDIKDLRGKYLE</sequence>
<organism evidence="3 4">
    <name type="scientific">Romboutsia weinsteinii</name>
    <dbReference type="NCBI Taxonomy" id="2020949"/>
    <lineage>
        <taxon>Bacteria</taxon>
        <taxon>Bacillati</taxon>
        <taxon>Bacillota</taxon>
        <taxon>Clostridia</taxon>
        <taxon>Peptostreptococcales</taxon>
        <taxon>Peptostreptococcaceae</taxon>
        <taxon>Romboutsia</taxon>
    </lineage>
</organism>
<comment type="caution">
    <text evidence="3">The sequence shown here is derived from an EMBL/GenBank/DDBJ whole genome shotgun (WGS) entry which is preliminary data.</text>
</comment>
<reference evidence="3 4" key="1">
    <citation type="journal article" date="2017" name="Genome Announc.">
        <title>Draft Genome Sequence of Romboutsia weinsteinii sp. nov. Strain CCRI-19649(T) Isolated from Surface Water.</title>
        <authorList>
            <person name="Maheux A.F."/>
            <person name="Boudreau D.K."/>
            <person name="Berube E."/>
            <person name="Boissinot M."/>
            <person name="Cantin P."/>
            <person name="Raymond F."/>
            <person name="Corbeil J."/>
            <person name="Omar R.F."/>
            <person name="Bergeron M.G."/>
        </authorList>
    </citation>
    <scope>NUCLEOTIDE SEQUENCE [LARGE SCALE GENOMIC DNA]</scope>
    <source>
        <strain evidence="3 4">CCRI-19649</strain>
    </source>
</reference>
<dbReference type="InterPro" id="IPR029021">
    <property type="entry name" value="Prot-tyrosine_phosphatase-like"/>
</dbReference>
<dbReference type="EMBL" id="NOJY02000002">
    <property type="protein sequence ID" value="RDY29337.1"/>
    <property type="molecule type" value="Genomic_DNA"/>
</dbReference>
<evidence type="ECO:0000313" key="3">
    <source>
        <dbReference type="EMBL" id="RDY29337.1"/>
    </source>
</evidence>
<dbReference type="PANTHER" id="PTHR31126:SF1">
    <property type="entry name" value="TYROSINE SPECIFIC PROTEIN PHOSPHATASES DOMAIN-CONTAINING PROTEIN"/>
    <property type="match status" value="1"/>
</dbReference>
<evidence type="ECO:0000259" key="2">
    <source>
        <dbReference type="PROSITE" id="PS50056"/>
    </source>
</evidence>
<dbReference type="Pfam" id="PF13350">
    <property type="entry name" value="Y_phosphatase3"/>
    <property type="match status" value="1"/>
</dbReference>
<dbReference type="PANTHER" id="PTHR31126">
    <property type="entry name" value="TYROSINE-PROTEIN PHOSPHATASE"/>
    <property type="match status" value="1"/>
</dbReference>
<accession>A0A371J9H1</accession>
<dbReference type="PROSITE" id="PS50056">
    <property type="entry name" value="TYR_PHOSPHATASE_2"/>
    <property type="match status" value="1"/>
</dbReference>
<dbReference type="GO" id="GO:0004721">
    <property type="term" value="F:phosphoprotein phosphatase activity"/>
    <property type="evidence" value="ECO:0007669"/>
    <property type="project" value="InterPro"/>
</dbReference>
<dbReference type="Gene3D" id="3.90.190.10">
    <property type="entry name" value="Protein tyrosine phosphatase superfamily"/>
    <property type="match status" value="1"/>
</dbReference>
<dbReference type="RefSeq" id="WP_094367998.1">
    <property type="nucleotide sequence ID" value="NZ_NOJY02000002.1"/>
</dbReference>
<protein>
    <submittedName>
        <fullName evidence="3">Tyrosine-protein phosphatase</fullName>
    </submittedName>
</protein>
<proteinExistence type="inferred from homology"/>
<dbReference type="InterPro" id="IPR026893">
    <property type="entry name" value="Tyr/Ser_Pase_IphP-type"/>
</dbReference>
<dbReference type="AlphaFoldDB" id="A0A371J9H1"/>